<evidence type="ECO:0000259" key="6">
    <source>
        <dbReference type="PROSITE" id="PS50949"/>
    </source>
</evidence>
<dbReference type="InterPro" id="IPR051446">
    <property type="entry name" value="HTH_trans_reg/aminotransferase"/>
</dbReference>
<keyword evidence="7" id="KW-0808">Transferase</keyword>
<dbReference type="PANTHER" id="PTHR46577">
    <property type="entry name" value="HTH-TYPE TRANSCRIPTIONAL REGULATORY PROTEIN GABR"/>
    <property type="match status" value="1"/>
</dbReference>
<gene>
    <name evidence="7" type="ORF">H3V53_19965</name>
</gene>
<dbReference type="Pfam" id="PF00392">
    <property type="entry name" value="GntR"/>
    <property type="match status" value="1"/>
</dbReference>
<dbReference type="SUPFAM" id="SSF46785">
    <property type="entry name" value="Winged helix' DNA-binding domain"/>
    <property type="match status" value="1"/>
</dbReference>
<dbReference type="InterPro" id="IPR036390">
    <property type="entry name" value="WH_DNA-bd_sf"/>
</dbReference>
<dbReference type="InterPro" id="IPR000524">
    <property type="entry name" value="Tscrpt_reg_HTH_GntR"/>
</dbReference>
<keyword evidence="3" id="KW-0805">Transcription regulation</keyword>
<keyword evidence="7" id="KW-0032">Aminotransferase</keyword>
<evidence type="ECO:0000256" key="2">
    <source>
        <dbReference type="ARBA" id="ARBA00022898"/>
    </source>
</evidence>
<dbReference type="Gene3D" id="1.10.10.10">
    <property type="entry name" value="Winged helix-like DNA-binding domain superfamily/Winged helix DNA-binding domain"/>
    <property type="match status" value="1"/>
</dbReference>
<dbReference type="SUPFAM" id="SSF53383">
    <property type="entry name" value="PLP-dependent transferases"/>
    <property type="match status" value="1"/>
</dbReference>
<name>A0ABU8IV36_9BURK</name>
<dbReference type="Pfam" id="PF00155">
    <property type="entry name" value="Aminotran_1_2"/>
    <property type="match status" value="1"/>
</dbReference>
<dbReference type="PANTHER" id="PTHR46577:SF2">
    <property type="entry name" value="TRANSCRIPTIONAL REGULATORY PROTEIN"/>
    <property type="match status" value="1"/>
</dbReference>
<dbReference type="EMBL" id="JACFYJ010000033">
    <property type="protein sequence ID" value="MEI5999401.1"/>
    <property type="molecule type" value="Genomic_DNA"/>
</dbReference>
<protein>
    <submittedName>
        <fullName evidence="7">PLP-dependent aminotransferase family protein</fullName>
    </submittedName>
</protein>
<evidence type="ECO:0000256" key="3">
    <source>
        <dbReference type="ARBA" id="ARBA00023015"/>
    </source>
</evidence>
<evidence type="ECO:0000256" key="4">
    <source>
        <dbReference type="ARBA" id="ARBA00023125"/>
    </source>
</evidence>
<proteinExistence type="inferred from homology"/>
<sequence length="500" mass="54773">MPNSHSGPPSPPDAASPCRESTLVEELRVERHRGVSLVDQIVAKLEQLVDSAVLRAGTKTPSVRELARLLEVSTFTVAEAYEVLVSRRVLISRPGSGYFVTSRAGQLSTLSDMPPKAMEAAADSWLPVLVWDQNPDLLPVGSGVLPPEWCSESMILQGVRQAIKMPAERLVGYGHPLGFPRLRQLLARELTERFCAVSPDQIILTNGVSHGLDLIVRSLLKAGDTVLVEDPGYFNLHSLLRSHGVNMVGVPRTQEGLDVDQLAVLAATHRPKAMFVNTVLQNPLSTTLSPAHAYRVIALAEQYDLLIIEDDIFRDLASPSDPSMTSLDGLNRVICVGGFSKTIAPSLRTGYIACPMRLVHELVSVKMASGLTTSELNERYIMEVMSDPGLRRYIDRLRMRLANEREQFLTVLADVGMTALATPRGGLFVSAGWNAEPSDRFNTELISAAGLEAGIALARGELFSLKPVLESVWFRFNVAYCNSPQLHAFLCDVSQRMRSL</sequence>
<dbReference type="InterPro" id="IPR015421">
    <property type="entry name" value="PyrdxlP-dep_Trfase_major"/>
</dbReference>
<reference evidence="7 8" key="1">
    <citation type="journal article" date="2022" name="Arch. Microbiol.">
        <title>Paraburkholderia bengalensis sp. nov. isolated from roots of Oryza sativa, IR64.</title>
        <authorList>
            <person name="Nag P."/>
            <person name="Mondal N."/>
            <person name="Sarkar J."/>
            <person name="Das S."/>
        </authorList>
    </citation>
    <scope>NUCLEOTIDE SEQUENCE [LARGE SCALE GENOMIC DNA]</scope>
    <source>
        <strain evidence="7 8">IR64_4_BI</strain>
    </source>
</reference>
<dbReference type="SMART" id="SM00345">
    <property type="entry name" value="HTH_GNTR"/>
    <property type="match status" value="1"/>
</dbReference>
<evidence type="ECO:0000256" key="5">
    <source>
        <dbReference type="ARBA" id="ARBA00023163"/>
    </source>
</evidence>
<keyword evidence="8" id="KW-1185">Reference proteome</keyword>
<dbReference type="Proteomes" id="UP001386437">
    <property type="component" value="Unassembled WGS sequence"/>
</dbReference>
<evidence type="ECO:0000256" key="1">
    <source>
        <dbReference type="ARBA" id="ARBA00005384"/>
    </source>
</evidence>
<comment type="caution">
    <text evidence="7">The sequence shown here is derived from an EMBL/GenBank/DDBJ whole genome shotgun (WGS) entry which is preliminary data.</text>
</comment>
<keyword evidence="5" id="KW-0804">Transcription</keyword>
<dbReference type="GO" id="GO:0008483">
    <property type="term" value="F:transaminase activity"/>
    <property type="evidence" value="ECO:0007669"/>
    <property type="project" value="UniProtKB-KW"/>
</dbReference>
<feature type="domain" description="HTH gntR-type" evidence="6">
    <location>
        <begin position="35"/>
        <end position="103"/>
    </location>
</feature>
<accession>A0ABU8IV36</accession>
<dbReference type="CDD" id="cd07377">
    <property type="entry name" value="WHTH_GntR"/>
    <property type="match status" value="1"/>
</dbReference>
<dbReference type="PROSITE" id="PS50949">
    <property type="entry name" value="HTH_GNTR"/>
    <property type="match status" value="1"/>
</dbReference>
<dbReference type="InterPro" id="IPR004839">
    <property type="entry name" value="Aminotransferase_I/II_large"/>
</dbReference>
<organism evidence="7 8">
    <name type="scientific">Paraburkholderia bengalensis</name>
    <dbReference type="NCBI Taxonomy" id="2747562"/>
    <lineage>
        <taxon>Bacteria</taxon>
        <taxon>Pseudomonadati</taxon>
        <taxon>Pseudomonadota</taxon>
        <taxon>Betaproteobacteria</taxon>
        <taxon>Burkholderiales</taxon>
        <taxon>Burkholderiaceae</taxon>
        <taxon>Paraburkholderia</taxon>
    </lineage>
</organism>
<dbReference type="InterPro" id="IPR036388">
    <property type="entry name" value="WH-like_DNA-bd_sf"/>
</dbReference>
<keyword evidence="4" id="KW-0238">DNA-binding</keyword>
<evidence type="ECO:0000313" key="7">
    <source>
        <dbReference type="EMBL" id="MEI5999401.1"/>
    </source>
</evidence>
<dbReference type="CDD" id="cd00609">
    <property type="entry name" value="AAT_like"/>
    <property type="match status" value="1"/>
</dbReference>
<comment type="similarity">
    <text evidence="1">In the C-terminal section; belongs to the class-I pyridoxal-phosphate-dependent aminotransferase family.</text>
</comment>
<dbReference type="Gene3D" id="3.40.640.10">
    <property type="entry name" value="Type I PLP-dependent aspartate aminotransferase-like (Major domain)"/>
    <property type="match status" value="1"/>
</dbReference>
<keyword evidence="2" id="KW-0663">Pyridoxal phosphate</keyword>
<dbReference type="InterPro" id="IPR015424">
    <property type="entry name" value="PyrdxlP-dep_Trfase"/>
</dbReference>
<evidence type="ECO:0000313" key="8">
    <source>
        <dbReference type="Proteomes" id="UP001386437"/>
    </source>
</evidence>